<sequence>MSIRLTRWGHACIRLDRGTDRLVIDPGVFSELPGALDGVEAVLVTHEHPDHLATEPVVEAVQGGVQVWAPQAVVDALVGAGAPADRVHAVRAGETFGAGGFEVAALGEWHALVHEDVPRIHNVGYLVEGILHPGDAYVDPAGADVAVLCTPIGAPWLKLGEVVDYVRSVGPDRVVVVHDALLSAIGQGMANGLLGRLGGAGEPISLDPGEGIDL</sequence>
<dbReference type="Pfam" id="PF13483">
    <property type="entry name" value="Lactamase_B_3"/>
    <property type="match status" value="1"/>
</dbReference>
<dbReference type="PANTHER" id="PTHR43546">
    <property type="entry name" value="UPF0173 METAL-DEPENDENT HYDROLASE MJ1163-RELATED"/>
    <property type="match status" value="1"/>
</dbReference>
<dbReference type="Proteomes" id="UP000321118">
    <property type="component" value="Unassembled WGS sequence"/>
</dbReference>
<dbReference type="AlphaFoldDB" id="A0A510UZD5"/>
<protein>
    <submittedName>
        <fullName evidence="2">MBL fold metallo-hydrolase</fullName>
    </submittedName>
</protein>
<organism evidence="2 3">
    <name type="scientific">Cellulomonas xylanilytica</name>
    <dbReference type="NCBI Taxonomy" id="233583"/>
    <lineage>
        <taxon>Bacteria</taxon>
        <taxon>Bacillati</taxon>
        <taxon>Actinomycetota</taxon>
        <taxon>Actinomycetes</taxon>
        <taxon>Micrococcales</taxon>
        <taxon>Cellulomonadaceae</taxon>
        <taxon>Cellulomonas</taxon>
    </lineage>
</organism>
<dbReference type="SUPFAM" id="SSF56281">
    <property type="entry name" value="Metallo-hydrolase/oxidoreductase"/>
    <property type="match status" value="1"/>
</dbReference>
<reference evidence="2 3" key="1">
    <citation type="submission" date="2019-07" db="EMBL/GenBank/DDBJ databases">
        <title>Whole genome shotgun sequence of Cellulomonas xylanilytica NBRC 101102.</title>
        <authorList>
            <person name="Hosoyama A."/>
            <person name="Uohara A."/>
            <person name="Ohji S."/>
            <person name="Ichikawa N."/>
        </authorList>
    </citation>
    <scope>NUCLEOTIDE SEQUENCE [LARGE SCALE GENOMIC DNA]</scope>
    <source>
        <strain evidence="2 3">NBRC 101102</strain>
    </source>
</reference>
<dbReference type="InterPro" id="IPR036866">
    <property type="entry name" value="RibonucZ/Hydroxyglut_hydro"/>
</dbReference>
<accession>A0A510UZD5</accession>
<evidence type="ECO:0000313" key="2">
    <source>
        <dbReference type="EMBL" id="GEK20033.1"/>
    </source>
</evidence>
<dbReference type="GO" id="GO:0016787">
    <property type="term" value="F:hydrolase activity"/>
    <property type="evidence" value="ECO:0007669"/>
    <property type="project" value="UniProtKB-KW"/>
</dbReference>
<dbReference type="InterPro" id="IPR050114">
    <property type="entry name" value="UPF0173_UPF0282_UlaG_hydrolase"/>
</dbReference>
<evidence type="ECO:0000259" key="1">
    <source>
        <dbReference type="SMART" id="SM00849"/>
    </source>
</evidence>
<name>A0A510UZD5_9CELL</name>
<evidence type="ECO:0000313" key="3">
    <source>
        <dbReference type="Proteomes" id="UP000321118"/>
    </source>
</evidence>
<feature type="domain" description="Metallo-beta-lactamase" evidence="1">
    <location>
        <begin position="9"/>
        <end position="178"/>
    </location>
</feature>
<dbReference type="RefSeq" id="WP_246124958.1">
    <property type="nucleotide sequence ID" value="NZ_BJUB01000001.1"/>
</dbReference>
<gene>
    <name evidence="2" type="ORF">CXY01_05530</name>
</gene>
<dbReference type="Gene3D" id="3.60.15.10">
    <property type="entry name" value="Ribonuclease Z/Hydroxyacylglutathione hydrolase-like"/>
    <property type="match status" value="1"/>
</dbReference>
<keyword evidence="3" id="KW-1185">Reference proteome</keyword>
<dbReference type="InterPro" id="IPR001279">
    <property type="entry name" value="Metallo-B-lactamas"/>
</dbReference>
<dbReference type="EMBL" id="BJUB01000001">
    <property type="protein sequence ID" value="GEK20033.1"/>
    <property type="molecule type" value="Genomic_DNA"/>
</dbReference>
<keyword evidence="2" id="KW-0378">Hydrolase</keyword>
<proteinExistence type="predicted"/>
<dbReference type="PANTHER" id="PTHR43546:SF3">
    <property type="entry name" value="UPF0173 METAL-DEPENDENT HYDROLASE MJ1163"/>
    <property type="match status" value="1"/>
</dbReference>
<dbReference type="SMART" id="SM00849">
    <property type="entry name" value="Lactamase_B"/>
    <property type="match status" value="1"/>
</dbReference>
<comment type="caution">
    <text evidence="2">The sequence shown here is derived from an EMBL/GenBank/DDBJ whole genome shotgun (WGS) entry which is preliminary data.</text>
</comment>